<gene>
    <name evidence="4" type="ORF">AVDCRST_MAG85-2221</name>
</gene>
<dbReference type="PANTHER" id="PTHR43248">
    <property type="entry name" value="2-SUCCINYL-6-HYDROXY-2,4-CYCLOHEXADIENE-1-CARBOXYLATE SYNTHASE"/>
    <property type="match status" value="1"/>
</dbReference>
<feature type="domain" description="AB hydrolase-1" evidence="3">
    <location>
        <begin position="60"/>
        <end position="208"/>
    </location>
</feature>
<dbReference type="EC" id="3.4.11.5" evidence="4"/>
<reference evidence="4" key="1">
    <citation type="submission" date="2020-02" db="EMBL/GenBank/DDBJ databases">
        <authorList>
            <person name="Meier V. D."/>
        </authorList>
    </citation>
    <scope>NUCLEOTIDE SEQUENCE</scope>
    <source>
        <strain evidence="4">AVDCRST_MAG85</strain>
    </source>
</reference>
<name>A0A6J4SY97_9ACTN</name>
<accession>A0A6J4SY97</accession>
<evidence type="ECO:0000313" key="4">
    <source>
        <dbReference type="EMBL" id="CAA9508957.1"/>
    </source>
</evidence>
<dbReference type="InterPro" id="IPR029058">
    <property type="entry name" value="AB_hydrolase_fold"/>
</dbReference>
<evidence type="ECO:0000259" key="3">
    <source>
        <dbReference type="Pfam" id="PF00561"/>
    </source>
</evidence>
<dbReference type="GO" id="GO:0004177">
    <property type="term" value="F:aminopeptidase activity"/>
    <property type="evidence" value="ECO:0007669"/>
    <property type="project" value="UniProtKB-KW"/>
</dbReference>
<keyword evidence="4" id="KW-0031">Aminopeptidase</keyword>
<dbReference type="PRINTS" id="PR00793">
    <property type="entry name" value="PROAMNOPTASE"/>
</dbReference>
<protein>
    <submittedName>
        <fullName evidence="4">Proline iminopeptidase</fullName>
        <ecNumber evidence="4">3.4.11.5</ecNumber>
    </submittedName>
</protein>
<evidence type="ECO:0000256" key="2">
    <source>
        <dbReference type="ARBA" id="ARBA00022801"/>
    </source>
</evidence>
<organism evidence="4">
    <name type="scientific">uncultured Solirubrobacteraceae bacterium</name>
    <dbReference type="NCBI Taxonomy" id="1162706"/>
    <lineage>
        <taxon>Bacteria</taxon>
        <taxon>Bacillati</taxon>
        <taxon>Actinomycetota</taxon>
        <taxon>Thermoleophilia</taxon>
        <taxon>Solirubrobacterales</taxon>
        <taxon>Solirubrobacteraceae</taxon>
        <taxon>environmental samples</taxon>
    </lineage>
</organism>
<dbReference type="SUPFAM" id="SSF53474">
    <property type="entry name" value="alpha/beta-Hydrolases"/>
    <property type="match status" value="1"/>
</dbReference>
<comment type="similarity">
    <text evidence="1">Belongs to the peptidase S33 family.</text>
</comment>
<dbReference type="Gene3D" id="3.40.50.1820">
    <property type="entry name" value="alpha/beta hydrolase"/>
    <property type="match status" value="1"/>
</dbReference>
<dbReference type="GO" id="GO:0006508">
    <property type="term" value="P:proteolysis"/>
    <property type="evidence" value="ECO:0007669"/>
    <property type="project" value="InterPro"/>
</dbReference>
<dbReference type="InterPro" id="IPR051601">
    <property type="entry name" value="Serine_prot/Carboxylest_S33"/>
</dbReference>
<dbReference type="EMBL" id="CADCVT010000242">
    <property type="protein sequence ID" value="CAA9508957.1"/>
    <property type="molecule type" value="Genomic_DNA"/>
</dbReference>
<dbReference type="Pfam" id="PF00561">
    <property type="entry name" value="Abhydrolase_1"/>
    <property type="match status" value="1"/>
</dbReference>
<keyword evidence="2 4" id="KW-0378">Hydrolase</keyword>
<keyword evidence="4" id="KW-0645">Protease</keyword>
<proteinExistence type="inferred from homology"/>
<evidence type="ECO:0000256" key="1">
    <source>
        <dbReference type="ARBA" id="ARBA00010088"/>
    </source>
</evidence>
<dbReference type="AlphaFoldDB" id="A0A6J4SY97"/>
<sequence length="404" mass="45281">MTAFRHRVGPLRRAPGFRAVEHRFELPLAPGDDRRIEVFAREVRSAKHADDDTRPYLLKLNGGPGFPNKRPDSLGSWLARALEDFHVVLLDQRGTGLSTPVTEQTLTGTAEVQAAYLAHFRADAIVRDAEQIRTALLGDRPWAVFGQSFGGFATLTYLSFAPEGVSEAFITGGLPTIGRPVEDVYRATYTRIEARLAEYLERYPEDEEIWRRVVELEPSFKRLGNDLGRGSGLEALHYLAEGALTPEGDLAIAFRRHALNQLDHTGFPLYAVLHEACWANGTSTNWAAERVLSERGTDPLLHGEMVLRRDFEHPSLRPFAEVAERLAEIEWPKLYDEQRLARNDVPTAAAIYLDDVFVDSTHSRETAAKVGSLRAWVTNEHHHDGIHSGPEVLDRLIRTARGEL</sequence>
<dbReference type="InterPro" id="IPR000073">
    <property type="entry name" value="AB_hydrolase_1"/>
</dbReference>
<dbReference type="InterPro" id="IPR002410">
    <property type="entry name" value="Peptidase_S33"/>
</dbReference>
<dbReference type="PANTHER" id="PTHR43248:SF2">
    <property type="entry name" value="PROLYL AMINOPEPTIDASE"/>
    <property type="match status" value="1"/>
</dbReference>